<dbReference type="AlphaFoldDB" id="A0A2M8QWX6"/>
<dbReference type="InterPro" id="IPR029069">
    <property type="entry name" value="HotDog_dom_sf"/>
</dbReference>
<sequence length="282" mass="31990">MSKILLNLRALLDLEPIERNRFRGNAAGSGARVLFGGQVIGQAMVAACRTAERRLPHSLHCCFIQSGDPHFPIIFQVEHLRDDNSYSIRRVTAMQRGNAILSTMMSFHAEEKAAFDHQDKMPVVPPREKCTVKEVFEPPTFVETAEFIRRYYAIDLIPVETGRYLGQKVDDGRVHMWIRIAEKLPDEPALHMCALAYASDYSLLDAVTARHGRAPFDRRIMAVSLDHAMWFHRQFRVDDWLLYAHDSPSAQAGRGLTRGLMFRSDGALVASVAQEGAVRERW</sequence>
<dbReference type="SUPFAM" id="SSF54637">
    <property type="entry name" value="Thioesterase/thiol ester dehydrase-isomerase"/>
    <property type="match status" value="2"/>
</dbReference>
<evidence type="ECO:0000256" key="7">
    <source>
        <dbReference type="ARBA" id="ARBA00071120"/>
    </source>
</evidence>
<evidence type="ECO:0000256" key="8">
    <source>
        <dbReference type="ARBA" id="ARBA00079653"/>
    </source>
</evidence>
<dbReference type="GO" id="GO:0009062">
    <property type="term" value="P:fatty acid catabolic process"/>
    <property type="evidence" value="ECO:0007669"/>
    <property type="project" value="TreeGrafter"/>
</dbReference>
<dbReference type="OrthoDB" id="9781019at2"/>
<dbReference type="Gene3D" id="2.40.160.210">
    <property type="entry name" value="Acyl-CoA thioesterase, double hotdog domain"/>
    <property type="match status" value="1"/>
</dbReference>
<evidence type="ECO:0000313" key="12">
    <source>
        <dbReference type="Proteomes" id="UP000231194"/>
    </source>
</evidence>
<dbReference type="PANTHER" id="PTHR11066">
    <property type="entry name" value="ACYL-COA THIOESTERASE"/>
    <property type="match status" value="1"/>
</dbReference>
<comment type="caution">
    <text evidence="11">The sequence shown here is derived from an EMBL/GenBank/DDBJ whole genome shotgun (WGS) entry which is preliminary data.</text>
</comment>
<accession>A0A2M8QWX6</accession>
<evidence type="ECO:0000256" key="6">
    <source>
        <dbReference type="ARBA" id="ARBA00050943"/>
    </source>
</evidence>
<dbReference type="EC" id="3.1.2.20" evidence="5"/>
<dbReference type="RefSeq" id="WP_100236873.1">
    <property type="nucleotide sequence ID" value="NZ_PGVG01000083.1"/>
</dbReference>
<evidence type="ECO:0000259" key="9">
    <source>
        <dbReference type="Pfam" id="PF02551"/>
    </source>
</evidence>
<dbReference type="InterPro" id="IPR025652">
    <property type="entry name" value="TesB_C"/>
</dbReference>
<evidence type="ECO:0000256" key="1">
    <source>
        <dbReference type="ARBA" id="ARBA00006538"/>
    </source>
</evidence>
<dbReference type="InterPro" id="IPR003703">
    <property type="entry name" value="Acyl_CoA_thio"/>
</dbReference>
<evidence type="ECO:0000259" key="10">
    <source>
        <dbReference type="Pfam" id="PF13622"/>
    </source>
</evidence>
<dbReference type="PANTHER" id="PTHR11066:SF34">
    <property type="entry name" value="ACYL-COENZYME A THIOESTERASE 8"/>
    <property type="match status" value="1"/>
</dbReference>
<comment type="catalytic activity">
    <reaction evidence="6">
        <text>a fatty acyl-CoA + H2O = a fatty acid + CoA + H(+)</text>
        <dbReference type="Rhea" id="RHEA:16781"/>
        <dbReference type="ChEBI" id="CHEBI:15377"/>
        <dbReference type="ChEBI" id="CHEBI:15378"/>
        <dbReference type="ChEBI" id="CHEBI:28868"/>
        <dbReference type="ChEBI" id="CHEBI:57287"/>
        <dbReference type="ChEBI" id="CHEBI:77636"/>
        <dbReference type="EC" id="3.1.2.20"/>
    </reaction>
    <physiologicalReaction direction="left-to-right" evidence="6">
        <dbReference type="Rhea" id="RHEA:16782"/>
    </physiologicalReaction>
</comment>
<evidence type="ECO:0000256" key="4">
    <source>
        <dbReference type="ARBA" id="ARBA00023098"/>
    </source>
</evidence>
<dbReference type="FunFam" id="2.40.160.210:FF:000001">
    <property type="entry name" value="Acyl-CoA thioesterase II"/>
    <property type="match status" value="1"/>
</dbReference>
<comment type="subunit">
    <text evidence="2">Homotetramer.</text>
</comment>
<feature type="domain" description="Acyl-CoA thioesterase-like N-terminal HotDog" evidence="10">
    <location>
        <begin position="30"/>
        <end position="108"/>
    </location>
</feature>
<dbReference type="EMBL" id="PGVG01000083">
    <property type="protein sequence ID" value="PJG50066.1"/>
    <property type="molecule type" value="Genomic_DNA"/>
</dbReference>
<evidence type="ECO:0000256" key="2">
    <source>
        <dbReference type="ARBA" id="ARBA00011881"/>
    </source>
</evidence>
<organism evidence="11 12">
    <name type="scientific">Bradyrhizobium forestalis</name>
    <dbReference type="NCBI Taxonomy" id="1419263"/>
    <lineage>
        <taxon>Bacteria</taxon>
        <taxon>Pseudomonadati</taxon>
        <taxon>Pseudomonadota</taxon>
        <taxon>Alphaproteobacteria</taxon>
        <taxon>Hyphomicrobiales</taxon>
        <taxon>Nitrobacteraceae</taxon>
        <taxon>Bradyrhizobium</taxon>
    </lineage>
</organism>
<gene>
    <name evidence="11" type="ORF">CVM73_38380</name>
</gene>
<dbReference type="CDD" id="cd03444">
    <property type="entry name" value="Thioesterase_II_repeat1"/>
    <property type="match status" value="1"/>
</dbReference>
<keyword evidence="3" id="KW-0378">Hydrolase</keyword>
<evidence type="ECO:0000313" key="11">
    <source>
        <dbReference type="EMBL" id="PJG50066.1"/>
    </source>
</evidence>
<dbReference type="Pfam" id="PF02551">
    <property type="entry name" value="Acyl_CoA_thio"/>
    <property type="match status" value="1"/>
</dbReference>
<evidence type="ECO:0000256" key="5">
    <source>
        <dbReference type="ARBA" id="ARBA00038894"/>
    </source>
</evidence>
<dbReference type="InterPro" id="IPR049449">
    <property type="entry name" value="TesB_ACOT8-like_N"/>
</dbReference>
<dbReference type="CDD" id="cd03445">
    <property type="entry name" value="Thioesterase_II_repeat2"/>
    <property type="match status" value="1"/>
</dbReference>
<name>A0A2M8QWX6_9BRAD</name>
<keyword evidence="12" id="KW-1185">Reference proteome</keyword>
<reference evidence="11 12" key="1">
    <citation type="submission" date="2017-11" db="EMBL/GenBank/DDBJ databases">
        <title>Bradyrhizobium forestalis sp. nov., an efficient nitrogen-fixing bacterium isolated from nodules of forest legume species in the Amazon.</title>
        <authorList>
            <person name="Costa E.M."/>
            <person name="Guimaraes A."/>
            <person name="Carvalho T.S."/>
            <person name="Rodrigues T.L."/>
            <person name="Ribeiro P.R.A."/>
            <person name="Lebbe L."/>
            <person name="Willems A."/>
            <person name="Moreira F.M.S."/>
        </authorList>
    </citation>
    <scope>NUCLEOTIDE SEQUENCE [LARGE SCALE GENOMIC DNA]</scope>
    <source>
        <strain evidence="11 12">INPA54B</strain>
    </source>
</reference>
<proteinExistence type="inferred from homology"/>
<dbReference type="Pfam" id="PF13622">
    <property type="entry name" value="4HBT_3"/>
    <property type="match status" value="1"/>
</dbReference>
<comment type="similarity">
    <text evidence="1">Belongs to the C/M/P thioester hydrolase family.</text>
</comment>
<protein>
    <recommendedName>
        <fullName evidence="7">Acyl-CoA thioesterase 2</fullName>
        <ecNumber evidence="5">3.1.2.20</ecNumber>
    </recommendedName>
    <alternativeName>
        <fullName evidence="8">Thioesterase II</fullName>
    </alternativeName>
</protein>
<keyword evidence="4" id="KW-0443">Lipid metabolism</keyword>
<evidence type="ECO:0000256" key="3">
    <source>
        <dbReference type="ARBA" id="ARBA00022801"/>
    </source>
</evidence>
<feature type="domain" description="Acyl-CoA thioesterase 2 C-terminal" evidence="9">
    <location>
        <begin position="161"/>
        <end position="276"/>
    </location>
</feature>
<dbReference type="InterPro" id="IPR042171">
    <property type="entry name" value="Acyl-CoA_hotdog"/>
</dbReference>
<dbReference type="Proteomes" id="UP000231194">
    <property type="component" value="Unassembled WGS sequence"/>
</dbReference>
<dbReference type="GO" id="GO:0047617">
    <property type="term" value="F:fatty acyl-CoA hydrolase activity"/>
    <property type="evidence" value="ECO:0007669"/>
    <property type="project" value="UniProtKB-EC"/>
</dbReference>
<dbReference type="GO" id="GO:0006637">
    <property type="term" value="P:acyl-CoA metabolic process"/>
    <property type="evidence" value="ECO:0007669"/>
    <property type="project" value="InterPro"/>
</dbReference>